<feature type="chain" id="PRO_5045157907" description="SH3b domain-containing protein" evidence="3">
    <location>
        <begin position="27"/>
        <end position="829"/>
    </location>
</feature>
<evidence type="ECO:0000256" key="3">
    <source>
        <dbReference type="SAM" id="SignalP"/>
    </source>
</evidence>
<keyword evidence="6" id="KW-1185">Reference proteome</keyword>
<dbReference type="InterPro" id="IPR050695">
    <property type="entry name" value="N-acetylmuramoyl_amidase_3"/>
</dbReference>
<feature type="signal peptide" evidence="3">
    <location>
        <begin position="1"/>
        <end position="26"/>
    </location>
</feature>
<evidence type="ECO:0000259" key="4">
    <source>
        <dbReference type="PROSITE" id="PS51781"/>
    </source>
</evidence>
<dbReference type="SUPFAM" id="SSF53187">
    <property type="entry name" value="Zn-dependent exopeptidases"/>
    <property type="match status" value="1"/>
</dbReference>
<evidence type="ECO:0000256" key="2">
    <source>
        <dbReference type="ARBA" id="ARBA00023316"/>
    </source>
</evidence>
<feature type="domain" description="SH3b" evidence="4">
    <location>
        <begin position="554"/>
        <end position="616"/>
    </location>
</feature>
<gene>
    <name evidence="5" type="ORF">GCM10011389_40080</name>
</gene>
<dbReference type="Gene3D" id="3.40.630.40">
    <property type="entry name" value="Zn-dependent exopeptidases"/>
    <property type="match status" value="1"/>
</dbReference>
<keyword evidence="1" id="KW-0378">Hydrolase</keyword>
<dbReference type="CDD" id="cd02696">
    <property type="entry name" value="MurNAc-LAA"/>
    <property type="match status" value="1"/>
</dbReference>
<reference evidence="6" key="1">
    <citation type="journal article" date="2019" name="Int. J. Syst. Evol. Microbiol.">
        <title>The Global Catalogue of Microorganisms (GCM) 10K type strain sequencing project: providing services to taxonomists for standard genome sequencing and annotation.</title>
        <authorList>
            <consortium name="The Broad Institute Genomics Platform"/>
            <consortium name="The Broad Institute Genome Sequencing Center for Infectious Disease"/>
            <person name="Wu L."/>
            <person name="Ma J."/>
        </authorList>
    </citation>
    <scope>NUCLEOTIDE SEQUENCE [LARGE SCALE GENOMIC DNA]</scope>
    <source>
        <strain evidence="6">CGMCC 1.15353</strain>
    </source>
</reference>
<dbReference type="PROSITE" id="PS51781">
    <property type="entry name" value="SH3B"/>
    <property type="match status" value="2"/>
</dbReference>
<feature type="domain" description="SH3b" evidence="4">
    <location>
        <begin position="28"/>
        <end position="91"/>
    </location>
</feature>
<name>A0ABQ1QK20_9BACI</name>
<evidence type="ECO:0000313" key="6">
    <source>
        <dbReference type="Proteomes" id="UP000642571"/>
    </source>
</evidence>
<sequence length="829" mass="92906">MNYKKVVVSLALSVSLLTTPLSSVSALDGTVQIDSGTLNVRSSPTTDEQNVIGSLSDDEVVQVLERKDGWAKIQTGDLIGWSSLSFVEVNDTVTFNEKFDIYDAPNGKYVASAAPNTLKILEEQDGWYKVNTWLGQRWVQAPAPDPVVIKKVQYDEKFAIYDAPKGDQVATAAPTTVKVYEEKNGWYKIDTWLGMKWIQAPAPDPVVIKEVQYKKKFGIYNAPNGTQVSTAAPTTVKVYEEQNGWYKIDTWLGMKWIQAPAPDPVVIKEVQYQEKFGIYDAPNGTQVSTAAPTTVKVYEEQSGWYKIDTWLGMKWIQAPVPGPVVIKKVQYEEKFGIYNAPNGTQVSTAAPTTVKVYEEQNGWYKIDTWLGMKWIQAPKEAIGTVTYDYIFPIYSKQSTSSQVGAAYPATLDVYDVVGEWYKVKTYKGDTWVLAPKDILKKLTYKDSISLYATRDLTQSSVGTLSAGEVSVIEETESWYKIQTRNGRYWITKPKEDLPKVQYTVDFDLYSLHDKTKEITTAKPTSVPVYMKDGNWYLVGTWKGPLWTKAPEFTFDEGITTADVLNVRSAPKYGDYVIDQITVGTEVKIYRYEGEWAYIKYGTKDGWAHTDYITDIAQKLNGRKIVLDPGHGGFDSGAVAIDRSLFEEHVNLDYARTLKAKLEAQGATVYMTRNSDERCSSVNSGALDLECRATYAETVDGDIFISIHANSMGTTSWSNTSGTELFYNTSPCNPMETWCLDGRGNPYPGKSEQLAKSIWENVKYVFGPSPRGLDGSTHYYVNRRNSVPSVLIEIGFLSNYSDVQNMKNNAKKEQFTDGITTAVMSYFSSN</sequence>
<accession>A0ABQ1QK20</accession>
<dbReference type="PANTHER" id="PTHR30404:SF0">
    <property type="entry name" value="N-ACETYLMURAMOYL-L-ALANINE AMIDASE AMIC"/>
    <property type="match status" value="1"/>
</dbReference>
<dbReference type="PANTHER" id="PTHR30404">
    <property type="entry name" value="N-ACETYLMURAMOYL-L-ALANINE AMIDASE"/>
    <property type="match status" value="1"/>
</dbReference>
<keyword evidence="2" id="KW-0961">Cell wall biogenesis/degradation</keyword>
<dbReference type="Pfam" id="PF08239">
    <property type="entry name" value="SH3_3"/>
    <property type="match status" value="2"/>
</dbReference>
<protein>
    <recommendedName>
        <fullName evidence="4">SH3b domain-containing protein</fullName>
    </recommendedName>
</protein>
<organism evidence="5 6">
    <name type="scientific">Pontibacillus salipaludis</name>
    <dbReference type="NCBI Taxonomy" id="1697394"/>
    <lineage>
        <taxon>Bacteria</taxon>
        <taxon>Bacillati</taxon>
        <taxon>Bacillota</taxon>
        <taxon>Bacilli</taxon>
        <taxon>Bacillales</taxon>
        <taxon>Bacillaceae</taxon>
        <taxon>Pontibacillus</taxon>
    </lineage>
</organism>
<dbReference type="Gene3D" id="2.30.30.40">
    <property type="entry name" value="SH3 Domains"/>
    <property type="match status" value="2"/>
</dbReference>
<evidence type="ECO:0000313" key="5">
    <source>
        <dbReference type="EMBL" id="GGD28513.1"/>
    </source>
</evidence>
<dbReference type="Pfam" id="PF01520">
    <property type="entry name" value="Amidase_3"/>
    <property type="match status" value="1"/>
</dbReference>
<proteinExistence type="predicted"/>
<comment type="caution">
    <text evidence="5">The sequence shown here is derived from an EMBL/GenBank/DDBJ whole genome shotgun (WGS) entry which is preliminary data.</text>
</comment>
<dbReference type="SMART" id="SM00287">
    <property type="entry name" value="SH3b"/>
    <property type="match status" value="3"/>
</dbReference>
<keyword evidence="3" id="KW-0732">Signal</keyword>
<dbReference type="SMART" id="SM00646">
    <property type="entry name" value="Ami_3"/>
    <property type="match status" value="1"/>
</dbReference>
<dbReference type="InterPro" id="IPR003646">
    <property type="entry name" value="SH3-like_bac-type"/>
</dbReference>
<dbReference type="EMBL" id="BMIN01000027">
    <property type="protein sequence ID" value="GGD28513.1"/>
    <property type="molecule type" value="Genomic_DNA"/>
</dbReference>
<evidence type="ECO:0000256" key="1">
    <source>
        <dbReference type="ARBA" id="ARBA00022801"/>
    </source>
</evidence>
<dbReference type="RefSeq" id="WP_188656104.1">
    <property type="nucleotide sequence ID" value="NZ_BMIN01000027.1"/>
</dbReference>
<dbReference type="Proteomes" id="UP000642571">
    <property type="component" value="Unassembled WGS sequence"/>
</dbReference>
<dbReference type="InterPro" id="IPR002508">
    <property type="entry name" value="MurNAc-LAA_cat"/>
</dbReference>